<reference evidence="2 3" key="1">
    <citation type="submission" date="2017-03" db="EMBL/GenBank/DDBJ databases">
        <title>Whole genome sequences of fourteen strains of Bradyrhizobium canariense and one strain of Bradyrhizobium japonicum isolated from Lupinus (Papilionoideae: Genisteae) species in Algeria.</title>
        <authorList>
            <person name="Crovadore J."/>
            <person name="Chekireb D."/>
            <person name="Brachmann A."/>
            <person name="Chablais R."/>
            <person name="Cochard B."/>
            <person name="Lefort F."/>
        </authorList>
    </citation>
    <scope>NUCLEOTIDE SEQUENCE [LARGE SCALE GENOMIC DNA]</scope>
    <source>
        <strain evidence="2 3">UBMA195</strain>
    </source>
</reference>
<proteinExistence type="predicted"/>
<evidence type="ECO:0000313" key="2">
    <source>
        <dbReference type="EMBL" id="OSJ08112.1"/>
    </source>
</evidence>
<gene>
    <name evidence="2" type="ORF">BSZ18_20215</name>
</gene>
<dbReference type="Proteomes" id="UP000193553">
    <property type="component" value="Unassembled WGS sequence"/>
</dbReference>
<accession>A0A1X3H5I2</accession>
<organism evidence="2 3">
    <name type="scientific">Bradyrhizobium canariense</name>
    <dbReference type="NCBI Taxonomy" id="255045"/>
    <lineage>
        <taxon>Bacteria</taxon>
        <taxon>Pseudomonadati</taxon>
        <taxon>Pseudomonadota</taxon>
        <taxon>Alphaproteobacteria</taxon>
        <taxon>Hyphomicrobiales</taxon>
        <taxon>Nitrobacteraceae</taxon>
        <taxon>Bradyrhizobium</taxon>
    </lineage>
</organism>
<dbReference type="EMBL" id="NAFI01000176">
    <property type="protein sequence ID" value="OSJ08112.1"/>
    <property type="molecule type" value="Genomic_DNA"/>
</dbReference>
<feature type="region of interest" description="Disordered" evidence="1">
    <location>
        <begin position="143"/>
        <end position="166"/>
    </location>
</feature>
<comment type="caution">
    <text evidence="2">The sequence shown here is derived from an EMBL/GenBank/DDBJ whole genome shotgun (WGS) entry which is preliminary data.</text>
</comment>
<dbReference type="AlphaFoldDB" id="A0A1X3H5I2"/>
<sequence length="173" mass="19086">MTLALMPETRPTNVVSFLENGTACVIFLPYAAEFTESEWKRIDAAPRIRFFLYACSDARVPPGQSGRYGEFEDFYPVASVRSAVNRSTYMCSEILPARQRSRAGLVKALMNLAGKACSDDHSCAVLAVTDRQSLVDDYAVYRPHPRLKPRPPLRTNQTSDGDVPVGGCAHAAR</sequence>
<evidence type="ECO:0000256" key="1">
    <source>
        <dbReference type="SAM" id="MobiDB-lite"/>
    </source>
</evidence>
<evidence type="ECO:0000313" key="3">
    <source>
        <dbReference type="Proteomes" id="UP000193553"/>
    </source>
</evidence>
<protein>
    <submittedName>
        <fullName evidence="2">Uncharacterized protein</fullName>
    </submittedName>
</protein>
<name>A0A1X3H5I2_9BRAD</name>